<dbReference type="RefSeq" id="WP_023394617.1">
    <property type="nucleotide sequence ID" value="NZ_ASGZ01000033.1"/>
</dbReference>
<organism evidence="7 8">
    <name type="scientific">Candidatus Halobonum tyrrellensis G22</name>
    <dbReference type="NCBI Taxonomy" id="1324957"/>
    <lineage>
        <taxon>Archaea</taxon>
        <taxon>Methanobacteriati</taxon>
        <taxon>Methanobacteriota</taxon>
        <taxon>Stenosarchaea group</taxon>
        <taxon>Halobacteria</taxon>
        <taxon>Halobacteriales</taxon>
        <taxon>Haloferacaceae</taxon>
        <taxon>Candidatus Halobonum</taxon>
    </lineage>
</organism>
<feature type="domain" description="Rieske" evidence="6">
    <location>
        <begin position="207"/>
        <end position="297"/>
    </location>
</feature>
<evidence type="ECO:0000256" key="2">
    <source>
        <dbReference type="ARBA" id="ARBA00022723"/>
    </source>
</evidence>
<dbReference type="Gene3D" id="2.102.10.10">
    <property type="entry name" value="Rieske [2Fe-2S] iron-sulphur domain"/>
    <property type="match status" value="1"/>
</dbReference>
<keyword evidence="5" id="KW-1015">Disulfide bond</keyword>
<dbReference type="EMBL" id="ASGZ01000033">
    <property type="protein sequence ID" value="ESP88168.1"/>
    <property type="molecule type" value="Genomic_DNA"/>
</dbReference>
<dbReference type="GO" id="GO:0046872">
    <property type="term" value="F:metal ion binding"/>
    <property type="evidence" value="ECO:0007669"/>
    <property type="project" value="UniProtKB-KW"/>
</dbReference>
<comment type="caution">
    <text evidence="7">The sequence shown here is derived from an EMBL/GenBank/DDBJ whole genome shotgun (WGS) entry which is preliminary data.</text>
</comment>
<keyword evidence="8" id="KW-1185">Reference proteome</keyword>
<dbReference type="PROSITE" id="PS51318">
    <property type="entry name" value="TAT"/>
    <property type="match status" value="1"/>
</dbReference>
<reference evidence="7 8" key="1">
    <citation type="journal article" date="2013" name="Genome Announc.">
        <title>Draft Genome Sequence of 'Candidatus Halobonum tyrrellensis' Strain G22, Isolated from the Hypersaline Waters of Lake Tyrrell, Australia.</title>
        <authorList>
            <person name="Ugalde J.A."/>
            <person name="Narasingarao P."/>
            <person name="Kuo S."/>
            <person name="Podell S."/>
            <person name="Allen E.E."/>
        </authorList>
    </citation>
    <scope>NUCLEOTIDE SEQUENCE [LARGE SCALE GENOMIC DNA]</scope>
    <source>
        <strain evidence="7 8">G22</strain>
    </source>
</reference>
<dbReference type="InterPro" id="IPR014349">
    <property type="entry name" value="Rieske_Fe-S_prot"/>
</dbReference>
<sequence>MSANDDKYPGESGRRRFVKGVVGGAALAGVGAGGAAAVNSVTTSPGTGGGSTRAMAIENTDGPAPRGMPQIPLEVTSDGYVEGVWPEVKTVTENNTQITVAEMDLGGKTYSSEWFQYCGIQTYTNVAPDYDGDNFFRSGQSPAYDWQSEAMSGGERFTVDLFDNYESWGNGIGVPGLGKPATGTWRSQESEDTLPIQLLRSPLIEQLAETGRATGADGETYEVDAATQEWLQASTAEGFIAWLNKCTHFCCIPGYKQTESSAKFAAANEVYCPCHQSVYEPFSIVETVFTSLPRPDE</sequence>
<keyword evidence="2" id="KW-0479">Metal-binding</keyword>
<dbReference type="Proteomes" id="UP000017840">
    <property type="component" value="Unassembled WGS sequence"/>
</dbReference>
<name>V4HDL5_9EURY</name>
<evidence type="ECO:0000256" key="3">
    <source>
        <dbReference type="ARBA" id="ARBA00023004"/>
    </source>
</evidence>
<accession>V4HDL5</accession>
<dbReference type="STRING" id="1324957.K933_10170"/>
<gene>
    <name evidence="7" type="ORF">K933_10170</name>
</gene>
<dbReference type="InterPro" id="IPR017941">
    <property type="entry name" value="Rieske_2Fe-2S"/>
</dbReference>
<dbReference type="eggNOG" id="arCOG04595">
    <property type="taxonomic scope" value="Archaea"/>
</dbReference>
<dbReference type="PANTHER" id="PTHR10134">
    <property type="entry name" value="CYTOCHROME B-C1 COMPLEX SUBUNIT RIESKE, MITOCHONDRIAL"/>
    <property type="match status" value="1"/>
</dbReference>
<evidence type="ECO:0000256" key="5">
    <source>
        <dbReference type="ARBA" id="ARBA00023157"/>
    </source>
</evidence>
<evidence type="ECO:0000259" key="6">
    <source>
        <dbReference type="PROSITE" id="PS51296"/>
    </source>
</evidence>
<protein>
    <submittedName>
        <fullName evidence="7">Cytochrome bc1 complex Rieske iron-sulfur protein</fullName>
    </submittedName>
</protein>
<dbReference type="SUPFAM" id="SSF50022">
    <property type="entry name" value="ISP domain"/>
    <property type="match status" value="1"/>
</dbReference>
<proteinExistence type="predicted"/>
<evidence type="ECO:0000313" key="8">
    <source>
        <dbReference type="Proteomes" id="UP000017840"/>
    </source>
</evidence>
<keyword evidence="1" id="KW-0001">2Fe-2S</keyword>
<evidence type="ECO:0000256" key="1">
    <source>
        <dbReference type="ARBA" id="ARBA00022714"/>
    </source>
</evidence>
<keyword evidence="4" id="KW-0411">Iron-sulfur</keyword>
<dbReference type="InterPro" id="IPR036922">
    <property type="entry name" value="Rieske_2Fe-2S_sf"/>
</dbReference>
<evidence type="ECO:0000313" key="7">
    <source>
        <dbReference type="EMBL" id="ESP88168.1"/>
    </source>
</evidence>
<dbReference type="PROSITE" id="PS51296">
    <property type="entry name" value="RIESKE"/>
    <property type="match status" value="1"/>
</dbReference>
<dbReference type="OrthoDB" id="5623at2157"/>
<dbReference type="GO" id="GO:0051537">
    <property type="term" value="F:2 iron, 2 sulfur cluster binding"/>
    <property type="evidence" value="ECO:0007669"/>
    <property type="project" value="UniProtKB-KW"/>
</dbReference>
<dbReference type="AlphaFoldDB" id="V4HDL5"/>
<dbReference type="PATRIC" id="fig|1324957.4.peg.2063"/>
<evidence type="ECO:0000256" key="4">
    <source>
        <dbReference type="ARBA" id="ARBA00023014"/>
    </source>
</evidence>
<dbReference type="InterPro" id="IPR006311">
    <property type="entry name" value="TAT_signal"/>
</dbReference>
<keyword evidence="3" id="KW-0408">Iron</keyword>